<evidence type="ECO:0000313" key="1">
    <source>
        <dbReference type="EMBL" id="UQA94333.1"/>
    </source>
</evidence>
<reference evidence="1" key="1">
    <citation type="submission" date="2021-10" db="EMBL/GenBank/DDBJ databases">
        <title>Streptomyces nigrumlapis sp.nov.,an antimicrobial producing actinobacterium isolated from Black Gobi rocks.</title>
        <authorList>
            <person name="Wen Y."/>
            <person name="Zhang W."/>
            <person name="Liu X.G."/>
        </authorList>
    </citation>
    <scope>NUCLEOTIDE SEQUENCE</scope>
    <source>
        <strain evidence="1">ST13-2-2</strain>
    </source>
</reference>
<sequence length="58" mass="6504">MRLYVQHPGRTGTIGADIHLTDMLTADRLTPSLIEEEERHQPAPDGPHCDLLVDLTAW</sequence>
<accession>A0ABY4MB22</accession>
<evidence type="ECO:0000313" key="2">
    <source>
        <dbReference type="Proteomes" id="UP000830115"/>
    </source>
</evidence>
<proteinExistence type="predicted"/>
<gene>
    <name evidence="1" type="ORF">K9S39_22935</name>
</gene>
<dbReference type="EMBL" id="CP086322">
    <property type="protein sequence ID" value="UQA94333.1"/>
    <property type="molecule type" value="Genomic_DNA"/>
</dbReference>
<protein>
    <submittedName>
        <fullName evidence="1">Uncharacterized protein</fullName>
    </submittedName>
</protein>
<keyword evidence="2" id="KW-1185">Reference proteome</keyword>
<name>A0ABY4MB22_9ACTN</name>
<organism evidence="1 2">
    <name type="scientific">Streptomyces halobius</name>
    <dbReference type="NCBI Taxonomy" id="2879846"/>
    <lineage>
        <taxon>Bacteria</taxon>
        <taxon>Bacillati</taxon>
        <taxon>Actinomycetota</taxon>
        <taxon>Actinomycetes</taxon>
        <taxon>Kitasatosporales</taxon>
        <taxon>Streptomycetaceae</taxon>
        <taxon>Streptomyces</taxon>
    </lineage>
</organism>
<dbReference type="RefSeq" id="WP_248865204.1">
    <property type="nucleotide sequence ID" value="NZ_CP086322.1"/>
</dbReference>
<dbReference type="Proteomes" id="UP000830115">
    <property type="component" value="Chromosome"/>
</dbReference>